<organism evidence="2 3">
    <name type="scientific">Chlorogloeopsis fritschii PCC 6912</name>
    <dbReference type="NCBI Taxonomy" id="211165"/>
    <lineage>
        <taxon>Bacteria</taxon>
        <taxon>Bacillati</taxon>
        <taxon>Cyanobacteriota</taxon>
        <taxon>Cyanophyceae</taxon>
        <taxon>Nostocales</taxon>
        <taxon>Chlorogloeopsidaceae</taxon>
        <taxon>Chlorogloeopsis</taxon>
    </lineage>
</organism>
<keyword evidence="1" id="KW-0175">Coiled coil</keyword>
<evidence type="ECO:0008006" key="4">
    <source>
        <dbReference type="Google" id="ProtNLM"/>
    </source>
</evidence>
<dbReference type="Pfam" id="PF06897">
    <property type="entry name" value="DUF1269"/>
    <property type="match status" value="1"/>
</dbReference>
<dbReference type="InterPro" id="IPR009200">
    <property type="entry name" value="DUF1269_membrane"/>
</dbReference>
<keyword evidence="3" id="KW-1185">Reference proteome</keyword>
<dbReference type="AlphaFoldDB" id="A0A433N1Y1"/>
<evidence type="ECO:0000256" key="1">
    <source>
        <dbReference type="SAM" id="Coils"/>
    </source>
</evidence>
<dbReference type="Proteomes" id="UP000268857">
    <property type="component" value="Unassembled WGS sequence"/>
</dbReference>
<dbReference type="EMBL" id="RSCJ01000026">
    <property type="protein sequence ID" value="RUR75077.1"/>
    <property type="molecule type" value="Genomic_DNA"/>
</dbReference>
<dbReference type="OrthoDB" id="5244321at2"/>
<accession>A0A433N1Y1</accession>
<dbReference type="RefSeq" id="WP_016873622.1">
    <property type="nucleotide sequence ID" value="NZ_AJLN01000047.1"/>
</dbReference>
<evidence type="ECO:0000313" key="3">
    <source>
        <dbReference type="Proteomes" id="UP000268857"/>
    </source>
</evidence>
<sequence length="265" mass="28790">MEKMVVVVFDDESKAYSGLNELKKLHQQADLVIYAIAVIAKDADGKVDVRQADGGPLGTLFGAVLGSMVGILGGPVGMAVGMASGSLGGAVSDMSQMGIDLEFLDDVSRVLTPGKAAVVASIDEYWTIPLDTSMEPLGGTVFRKLRTEVIDDQLDREIRETQAELQALEEEFNAAAAEQKAKLQAKIDATRSKLQSKIDAANKWVEDTNRQYQDKVNLLQEQAKIANDRRKAQIEKQIAEIQSDVAQRQEKLKQASTLAKEALTV</sequence>
<evidence type="ECO:0000313" key="2">
    <source>
        <dbReference type="EMBL" id="RUR75077.1"/>
    </source>
</evidence>
<dbReference type="STRING" id="211165.GCA_000317285_01065"/>
<feature type="coiled-coil region" evidence="1">
    <location>
        <begin position="151"/>
        <end position="251"/>
    </location>
</feature>
<proteinExistence type="predicted"/>
<comment type="caution">
    <text evidence="2">The sequence shown here is derived from an EMBL/GenBank/DDBJ whole genome shotgun (WGS) entry which is preliminary data.</text>
</comment>
<protein>
    <recommendedName>
        <fullName evidence="4">DUF1269 domain-containing protein</fullName>
    </recommendedName>
</protein>
<reference evidence="2 3" key="1">
    <citation type="journal article" date="2019" name="Genome Biol. Evol.">
        <title>Day and night: Metabolic profiles and evolutionary relationships of six axenic non-marine cyanobacteria.</title>
        <authorList>
            <person name="Will S.E."/>
            <person name="Henke P."/>
            <person name="Boedeker C."/>
            <person name="Huang S."/>
            <person name="Brinkmann H."/>
            <person name="Rohde M."/>
            <person name="Jarek M."/>
            <person name="Friedl T."/>
            <person name="Seufert S."/>
            <person name="Schumacher M."/>
            <person name="Overmann J."/>
            <person name="Neumann-Schaal M."/>
            <person name="Petersen J."/>
        </authorList>
    </citation>
    <scope>NUCLEOTIDE SEQUENCE [LARGE SCALE GENOMIC DNA]</scope>
    <source>
        <strain evidence="2 3">PCC 6912</strain>
    </source>
</reference>
<gene>
    <name evidence="2" type="ORF">PCC6912_49200</name>
</gene>
<name>A0A433N1Y1_CHLFR</name>